<reference evidence="2 3" key="1">
    <citation type="submission" date="2020-03" db="EMBL/GenBank/DDBJ databases">
        <title>Sphingomonas sp. nov., isolated from fish.</title>
        <authorList>
            <person name="Hyun D.-W."/>
            <person name="Bae J.-W."/>
        </authorList>
    </citation>
    <scope>NUCLEOTIDE SEQUENCE [LARGE SCALE GENOMIC DNA]</scope>
    <source>
        <strain evidence="2 3">HDW15C</strain>
    </source>
</reference>
<dbReference type="EMBL" id="CP049871">
    <property type="protein sequence ID" value="QIL01593.1"/>
    <property type="molecule type" value="Genomic_DNA"/>
</dbReference>
<evidence type="ECO:0000256" key="1">
    <source>
        <dbReference type="SAM" id="SignalP"/>
    </source>
</evidence>
<feature type="chain" id="PRO_5026028101" evidence="1">
    <location>
        <begin position="26"/>
        <end position="172"/>
    </location>
</feature>
<organism evidence="2 3">
    <name type="scientific">Sphingomonas sinipercae</name>
    <dbReference type="NCBI Taxonomy" id="2714944"/>
    <lineage>
        <taxon>Bacteria</taxon>
        <taxon>Pseudomonadati</taxon>
        <taxon>Pseudomonadota</taxon>
        <taxon>Alphaproteobacteria</taxon>
        <taxon>Sphingomonadales</taxon>
        <taxon>Sphingomonadaceae</taxon>
        <taxon>Sphingomonas</taxon>
    </lineage>
</organism>
<sequence length="172" mass="17073">MIRPSSLAQLALAAAAMAVPARVDAVPASKNATGAATLLRPLTLQKKSDLDFGNVIGSAAAGTVVLNPATTAVTTTGGITRAGGVPSAARFTGAASDGPVVNIKLPNQPVLLTRVGGTQTVSLSAFTLDGPAKRVMGTAPSFDFSVGGTVTIPANPVAGDYVGTFPVTVQYP</sequence>
<gene>
    <name evidence="2" type="ORF">G7078_01500</name>
</gene>
<keyword evidence="1" id="KW-0732">Signal</keyword>
<evidence type="ECO:0000313" key="2">
    <source>
        <dbReference type="EMBL" id="QIL01593.1"/>
    </source>
</evidence>
<keyword evidence="3" id="KW-1185">Reference proteome</keyword>
<feature type="signal peptide" evidence="1">
    <location>
        <begin position="1"/>
        <end position="25"/>
    </location>
</feature>
<dbReference type="Pfam" id="PF14352">
    <property type="entry name" value="DUF4402"/>
    <property type="match status" value="1"/>
</dbReference>
<dbReference type="Proteomes" id="UP000502502">
    <property type="component" value="Chromosome"/>
</dbReference>
<evidence type="ECO:0000313" key="3">
    <source>
        <dbReference type="Proteomes" id="UP000502502"/>
    </source>
</evidence>
<proteinExistence type="predicted"/>
<dbReference type="RefSeq" id="WP_166092288.1">
    <property type="nucleotide sequence ID" value="NZ_CP049871.1"/>
</dbReference>
<name>A0A6G7ZKX9_9SPHN</name>
<dbReference type="InterPro" id="IPR025514">
    <property type="entry name" value="DUF4402"/>
</dbReference>
<dbReference type="AlphaFoldDB" id="A0A6G7ZKX9"/>
<dbReference type="KEGG" id="ssin:G7078_01500"/>
<accession>A0A6G7ZKX9</accession>
<protein>
    <submittedName>
        <fullName evidence="2">DUF4402 domain-containing protein</fullName>
    </submittedName>
</protein>